<dbReference type="EMBL" id="JACHGA010000020">
    <property type="protein sequence ID" value="MBB5278479.1"/>
    <property type="molecule type" value="Genomic_DNA"/>
</dbReference>
<evidence type="ECO:0000313" key="1">
    <source>
        <dbReference type="EMBL" id="MBB5278479.1"/>
    </source>
</evidence>
<dbReference type="RefSeq" id="WP_377344309.1">
    <property type="nucleotide sequence ID" value="NZ_JBHRVS010000001.1"/>
</dbReference>
<accession>A0A7W8HUE8</accession>
<keyword evidence="2" id="KW-1185">Reference proteome</keyword>
<name>A0A7W8HUE8_9HYPH</name>
<evidence type="ECO:0000313" key="2">
    <source>
        <dbReference type="Proteomes" id="UP000550895"/>
    </source>
</evidence>
<gene>
    <name evidence="1" type="ORF">HNR26_004578</name>
</gene>
<proteinExistence type="predicted"/>
<organism evidence="1 2">
    <name type="scientific">Rhizobium rosettiformans</name>
    <dbReference type="NCBI Taxonomy" id="1368430"/>
    <lineage>
        <taxon>Bacteria</taxon>
        <taxon>Pseudomonadati</taxon>
        <taxon>Pseudomonadota</taxon>
        <taxon>Alphaproteobacteria</taxon>
        <taxon>Hyphomicrobiales</taxon>
        <taxon>Rhizobiaceae</taxon>
        <taxon>Rhizobium/Agrobacterium group</taxon>
        <taxon>Rhizobium</taxon>
    </lineage>
</organism>
<protein>
    <submittedName>
        <fullName evidence="1">Uncharacterized protein</fullName>
    </submittedName>
</protein>
<comment type="caution">
    <text evidence="1">The sequence shown here is derived from an EMBL/GenBank/DDBJ whole genome shotgun (WGS) entry which is preliminary data.</text>
</comment>
<reference evidence="1 2" key="1">
    <citation type="submission" date="2020-08" db="EMBL/GenBank/DDBJ databases">
        <title>Genomic Encyclopedia of Type Strains, Phase IV (KMG-IV): sequencing the most valuable type-strain genomes for metagenomic binning, comparative biology and taxonomic classification.</title>
        <authorList>
            <person name="Goeker M."/>
        </authorList>
    </citation>
    <scope>NUCLEOTIDE SEQUENCE [LARGE SCALE GENOMIC DNA]</scope>
    <source>
        <strain evidence="1 2">DSM 26376</strain>
    </source>
</reference>
<dbReference type="Proteomes" id="UP000550895">
    <property type="component" value="Unassembled WGS sequence"/>
</dbReference>
<dbReference type="AlphaFoldDB" id="A0A7W8HUE8"/>
<sequence>MRSSITALTTQALYNLAMDLSEGFRRRFAFVGNGLFIHPPFASRSLWIEWREVPVGLGIEQDETGTVHLFAGRLQGTLSTEGTR</sequence>